<sequence>MESLITGGLVVLTLGAVAGLVMKSRSGAKPEQEADEIVAPVSVAPTGKKFKTLERQVKTLRGAVYSGNVLRSREEWLELITDIRELQRTMESDQLNQHGYGIQYLDSLARQAMRSEMINTSLPFIGQYVDTQRGIDWYVSEVPYRELTEDIVKRHTEHVSLSQCPDIESMFRINDPEPVLVKNCNRYKSFSCYEMQLPNGNFLIAQKTRVRE</sequence>
<dbReference type="RefSeq" id="WP_249699009.1">
    <property type="nucleotide sequence ID" value="NZ_JAMFLX010000008.1"/>
</dbReference>
<proteinExistence type="predicted"/>
<dbReference type="Proteomes" id="UP001203338">
    <property type="component" value="Unassembled WGS sequence"/>
</dbReference>
<gene>
    <name evidence="1" type="ORF">M3P05_08135</name>
</gene>
<dbReference type="EMBL" id="JAMFLX010000008">
    <property type="protein sequence ID" value="MCL6269904.1"/>
    <property type="molecule type" value="Genomic_DNA"/>
</dbReference>
<accession>A0ABT0PEV9</accession>
<reference evidence="1 2" key="1">
    <citation type="submission" date="2022-05" db="EMBL/GenBank/DDBJ databases">
        <authorList>
            <person name="Park J.-S."/>
        </authorList>
    </citation>
    <scope>NUCLEOTIDE SEQUENCE [LARGE SCALE GENOMIC DNA]</scope>
    <source>
        <strain evidence="1 2">2012CJ34-2</strain>
    </source>
</reference>
<name>A0ABT0PEV9_9GAMM</name>
<evidence type="ECO:0000313" key="1">
    <source>
        <dbReference type="EMBL" id="MCL6269904.1"/>
    </source>
</evidence>
<protein>
    <submittedName>
        <fullName evidence="1">Uncharacterized protein</fullName>
    </submittedName>
</protein>
<comment type="caution">
    <text evidence="1">The sequence shown here is derived from an EMBL/GenBank/DDBJ whole genome shotgun (WGS) entry which is preliminary data.</text>
</comment>
<organism evidence="1 2">
    <name type="scientific">Parendozoicomonas callyspongiae</name>
    <dbReference type="NCBI Taxonomy" id="2942213"/>
    <lineage>
        <taxon>Bacteria</taxon>
        <taxon>Pseudomonadati</taxon>
        <taxon>Pseudomonadota</taxon>
        <taxon>Gammaproteobacteria</taxon>
        <taxon>Oceanospirillales</taxon>
        <taxon>Endozoicomonadaceae</taxon>
        <taxon>Parendozoicomonas</taxon>
    </lineage>
</organism>
<evidence type="ECO:0000313" key="2">
    <source>
        <dbReference type="Proteomes" id="UP001203338"/>
    </source>
</evidence>
<keyword evidence="2" id="KW-1185">Reference proteome</keyword>